<sequence length="281" mass="31984">METPEQYHGNKDSHGSYQFSTLKEIIDGMLMGRLESDNYIKNTNRSILIYHGKMGIKELTKSISGATLAIEMTVGEDSCIVLPQDFVSCVSVSAVVDSEGTRKLCPLDRNQNINTVTGILQDDNAKILFDDNGFILTADASNAYNMPFKSYEFISGYNGGNSFTDGSNFSVNGEYKVDEENGKLVLDARLIDKEIVLQYKSDGLQWESFNEGEIKVHKYLEQALKDWIYYYCIEQRMTVPDREKRRALDRYKTTSFKAKKDRSGLNLKQIAREMRSKSKFL</sequence>
<dbReference type="AlphaFoldDB" id="A0A4R5B0R5"/>
<protein>
    <submittedName>
        <fullName evidence="1">Uncharacterized protein</fullName>
    </submittedName>
</protein>
<dbReference type="RefSeq" id="WP_131908910.1">
    <property type="nucleotide sequence ID" value="NZ_SMFM01000002.1"/>
</dbReference>
<proteinExistence type="predicted"/>
<dbReference type="EMBL" id="SMFM01000002">
    <property type="protein sequence ID" value="TDD77114.1"/>
    <property type="molecule type" value="Genomic_DNA"/>
</dbReference>
<keyword evidence="2" id="KW-1185">Reference proteome</keyword>
<organism evidence="1 2">
    <name type="scientific">Flavobacterium caseinilyticum</name>
    <dbReference type="NCBI Taxonomy" id="2541732"/>
    <lineage>
        <taxon>Bacteria</taxon>
        <taxon>Pseudomonadati</taxon>
        <taxon>Bacteroidota</taxon>
        <taxon>Flavobacteriia</taxon>
        <taxon>Flavobacteriales</taxon>
        <taxon>Flavobacteriaceae</taxon>
        <taxon>Flavobacterium</taxon>
    </lineage>
</organism>
<reference evidence="1 2" key="1">
    <citation type="submission" date="2019-03" db="EMBL/GenBank/DDBJ databases">
        <title>Flavobacterium AT-3-2 sp. nov., isolated from arctic soil.</title>
        <authorList>
            <person name="Chaudhary D.K."/>
        </authorList>
    </citation>
    <scope>NUCLEOTIDE SEQUENCE [LARGE SCALE GENOMIC DNA]</scope>
    <source>
        <strain evidence="1 2">AT-3-2</strain>
    </source>
</reference>
<evidence type="ECO:0000313" key="1">
    <source>
        <dbReference type="EMBL" id="TDD77114.1"/>
    </source>
</evidence>
<comment type="caution">
    <text evidence="1">The sequence shown here is derived from an EMBL/GenBank/DDBJ whole genome shotgun (WGS) entry which is preliminary data.</text>
</comment>
<accession>A0A4R5B0R5</accession>
<name>A0A4R5B0R5_9FLAO</name>
<evidence type="ECO:0000313" key="2">
    <source>
        <dbReference type="Proteomes" id="UP000295278"/>
    </source>
</evidence>
<gene>
    <name evidence="1" type="ORF">E0F89_05815</name>
</gene>
<dbReference type="Proteomes" id="UP000295278">
    <property type="component" value="Unassembled WGS sequence"/>
</dbReference>
<dbReference type="OrthoDB" id="1442396at2"/>